<dbReference type="Proteomes" id="UP000198985">
    <property type="component" value="Unassembled WGS sequence"/>
</dbReference>
<evidence type="ECO:0000313" key="1">
    <source>
        <dbReference type="EMBL" id="SEE64594.1"/>
    </source>
</evidence>
<sequence length="46" mass="5172">MFRRITLLIPLLALLSLSGCIIFPHGGWHGGHHYDGRGGPGYYQHR</sequence>
<dbReference type="EMBL" id="FNTY01000002">
    <property type="protein sequence ID" value="SEE64594.1"/>
    <property type="molecule type" value="Genomic_DNA"/>
</dbReference>
<evidence type="ECO:0008006" key="3">
    <source>
        <dbReference type="Google" id="ProtNLM"/>
    </source>
</evidence>
<dbReference type="PROSITE" id="PS51257">
    <property type="entry name" value="PROKAR_LIPOPROTEIN"/>
    <property type="match status" value="1"/>
</dbReference>
<protein>
    <recommendedName>
        <fullName evidence="3">Lipoprotein</fullName>
    </recommendedName>
</protein>
<proteinExistence type="predicted"/>
<dbReference type="RefSeq" id="WP_017338653.1">
    <property type="nucleotide sequence ID" value="NZ_FNTY01000002.1"/>
</dbReference>
<accession>A0A1H5KJ00</accession>
<reference evidence="1 2" key="1">
    <citation type="submission" date="2016-10" db="EMBL/GenBank/DDBJ databases">
        <authorList>
            <person name="de Groot N.N."/>
        </authorList>
    </citation>
    <scope>NUCLEOTIDE SEQUENCE [LARGE SCALE GENOMIC DNA]</scope>
    <source>
        <strain evidence="1 2">BS3662</strain>
    </source>
</reference>
<gene>
    <name evidence="1" type="ORF">SAMN04490194_3258</name>
</gene>
<evidence type="ECO:0000313" key="2">
    <source>
        <dbReference type="Proteomes" id="UP000198985"/>
    </source>
</evidence>
<dbReference type="AlphaFoldDB" id="A0A1H5KJ00"/>
<name>A0A1H5KJ00_9PSED</name>
<organism evidence="1 2">
    <name type="scientific">Pseudomonas migulae</name>
    <dbReference type="NCBI Taxonomy" id="78543"/>
    <lineage>
        <taxon>Bacteria</taxon>
        <taxon>Pseudomonadati</taxon>
        <taxon>Pseudomonadota</taxon>
        <taxon>Gammaproteobacteria</taxon>
        <taxon>Pseudomonadales</taxon>
        <taxon>Pseudomonadaceae</taxon>
        <taxon>Pseudomonas</taxon>
    </lineage>
</organism>